<gene>
    <name evidence="4" type="ORF">DKT75_06960</name>
</gene>
<evidence type="ECO:0000259" key="3">
    <source>
        <dbReference type="Pfam" id="PF17892"/>
    </source>
</evidence>
<dbReference type="GO" id="GO:0004565">
    <property type="term" value="F:beta-galactosidase activity"/>
    <property type="evidence" value="ECO:0007669"/>
    <property type="project" value="InterPro"/>
</dbReference>
<dbReference type="Proteomes" id="UP000245506">
    <property type="component" value="Unassembled WGS sequence"/>
</dbReference>
<name>A0A317CLT4_9GAMM</name>
<dbReference type="Pfam" id="PF08532">
    <property type="entry name" value="Glyco_hydro_42M"/>
    <property type="match status" value="1"/>
</dbReference>
<dbReference type="GO" id="GO:0005975">
    <property type="term" value="P:carbohydrate metabolic process"/>
    <property type="evidence" value="ECO:0007669"/>
    <property type="project" value="InterPro"/>
</dbReference>
<dbReference type="RefSeq" id="WP_109822700.1">
    <property type="nucleotide sequence ID" value="NZ_QGKL01000021.1"/>
</dbReference>
<dbReference type="SUPFAM" id="SSF49344">
    <property type="entry name" value="CBD9-like"/>
    <property type="match status" value="1"/>
</dbReference>
<sequence length="1337" mass="146114">MANSPELLDDNEMNKRPSLAWPRLFACLIPLFLAWSAVSSAAQPDAFNNWAKTAKIGGAAVSVGMSSTEIETMLDTLQAQHVTVIEADSDLSNYQSDAQFDLELALMRQFADAAHKRGLRVVWYIPALEVITLNGKNIANTMAKDHPDWVQIGLDGQENVFYGGGGQVFWVEDDAESAWMSPSSTGYREYFFSRIKQMVATGIDGLWADVPIYADFGGTKWSGFNAEAITRFQSDTGFAKPVAENWDDPAWRRWIHWRHQELARFLTDLTTEARSVNSEFSIYAETLPTDYNGGTIYGLDAGFIKGVEGLTEVWEIDTMSNNVGMRNAQSDDWISFISALKYARGATGEKPSWTFTYGVDADDAQQVMAQAMIAGNNPYELKVPEMATTVGDAFRKRMFNWSKVNAPYLFETESAATTGILYSSASRDYVDKFTGLGMFATTDGGSDELWWAESTIDSVYSRDYLAEHRGVLKVLVNEHIPFNVLLVPEQDELNKYQTIFLPNIEAISDAEASKLRAFVNQGGHLIVTGPNPTGMDEYGNNRSSYALSDLLGFDIGDTQPNSNVQSYGAGQTHYFSTRLGKEYLTNNTTSARTLLANKVRANSSVNVTTNADDRIYVESSRIGQQAALQFTNFIGLDGTFSVVPSNINVTYTVPTGESVTGVTYTTPDTTDTSKTALSFTQSGSTINFNLPLTQYALVVVSFNGAQTPSSNHVPAAGNNYFQTDTGTALTFTSATLLANDGDLDGNTVSVANVFATSATNGTVSNLGGGSYRYTPTANFVGTDNLIYTATDGQGGQTVAQISIYVGPQSSFSTPSSVTITQGIEDTTELTNFASVDEATYDITSVASGSQHIVDWNATTTVSEDIADISEIKITHVGQYSIANITQTSYIYNYSTTSWELFDTAVVGDEYMYPAVKRINSNIDNYVSATKQVRIRIRGVGTSGTFYSWTDQLVWEVIPVVTTTIPVNDNTTSNPVNASRFNIDGNLADWAGLTSFGLDGDDISTSGAQVDWLEGWMAHDDQNLYLAYENDGPINTATWWPWAVYLDTDTNTGTGFKINNAMGADYLFDGWSIYRYTGTGSNWSWAYVASNIQSTAQGNFAEAAIPRTAIGSPSKVHAFFVGDNTTFVGTQVVDVYPNSWNEFHAYNLSTAAPATSVFSNSLTPTLDSVLSDWASVQSFGDDGADMTVAGAQADWRNAWMAHDSNNFYLAYENEGTINNSLRWAWQVFLDTDANASTGFIVSPAMGASYMVQGNSLYQYTGSGSDWSWTYLSSASAWSTSNIAELNFSRSLLGGATDLRVVFRAANWPFNNNYDTAGYDYFPSSAATDSNSYFSYKIQ</sequence>
<organism evidence="4 5">
    <name type="scientific">Leucothrix arctica</name>
    <dbReference type="NCBI Taxonomy" id="1481894"/>
    <lineage>
        <taxon>Bacteria</taxon>
        <taxon>Pseudomonadati</taxon>
        <taxon>Pseudomonadota</taxon>
        <taxon>Gammaproteobacteria</taxon>
        <taxon>Thiotrichales</taxon>
        <taxon>Thiotrichaceae</taxon>
        <taxon>Leucothrix</taxon>
    </lineage>
</organism>
<reference evidence="4 5" key="1">
    <citation type="submission" date="2018-05" db="EMBL/GenBank/DDBJ databases">
        <title>Leucothrix arctica sp. nov., isolated from Arctic seawater.</title>
        <authorList>
            <person name="Choi A."/>
            <person name="Baek K."/>
        </authorList>
    </citation>
    <scope>NUCLEOTIDE SEQUENCE [LARGE SCALE GENOMIC DNA]</scope>
    <source>
        <strain evidence="4 5">IMCC9719</strain>
    </source>
</reference>
<feature type="domain" description="Cadherin-like" evidence="3">
    <location>
        <begin position="711"/>
        <end position="805"/>
    </location>
</feature>
<dbReference type="Gene3D" id="3.40.50.880">
    <property type="match status" value="1"/>
</dbReference>
<dbReference type="Gene3D" id="2.60.40.2810">
    <property type="match status" value="1"/>
</dbReference>
<proteinExistence type="predicted"/>
<keyword evidence="1" id="KW-0732">Signal</keyword>
<dbReference type="CDD" id="cd03143">
    <property type="entry name" value="A4_beta-galactosidase_middle_domain"/>
    <property type="match status" value="1"/>
</dbReference>
<evidence type="ECO:0000259" key="2">
    <source>
        <dbReference type="Pfam" id="PF08532"/>
    </source>
</evidence>
<dbReference type="EMBL" id="QGKL01000021">
    <property type="protein sequence ID" value="PWQ97272.1"/>
    <property type="molecule type" value="Genomic_DNA"/>
</dbReference>
<accession>A0A317CLT4</accession>
<dbReference type="SUPFAM" id="SSF51445">
    <property type="entry name" value="(Trans)glycosidases"/>
    <property type="match status" value="1"/>
</dbReference>
<keyword evidence="5" id="KW-1185">Reference proteome</keyword>
<dbReference type="InterPro" id="IPR013738">
    <property type="entry name" value="Beta_galactosidase_Trimer"/>
</dbReference>
<dbReference type="InterPro" id="IPR029062">
    <property type="entry name" value="Class_I_gatase-like"/>
</dbReference>
<feature type="signal peptide" evidence="1">
    <location>
        <begin position="1"/>
        <end position="41"/>
    </location>
</feature>
<dbReference type="OrthoDB" id="601823at2"/>
<evidence type="ECO:0000313" key="4">
    <source>
        <dbReference type="EMBL" id="PWQ97272.1"/>
    </source>
</evidence>
<feature type="domain" description="Beta-galactosidase trimerisation" evidence="2">
    <location>
        <begin position="463"/>
        <end position="603"/>
    </location>
</feature>
<evidence type="ECO:0000313" key="5">
    <source>
        <dbReference type="Proteomes" id="UP000245506"/>
    </source>
</evidence>
<evidence type="ECO:0008006" key="6">
    <source>
        <dbReference type="Google" id="ProtNLM"/>
    </source>
</evidence>
<feature type="chain" id="PRO_5016454997" description="Glycosyl hydrolase-like 10 domain-containing protein" evidence="1">
    <location>
        <begin position="42"/>
        <end position="1337"/>
    </location>
</feature>
<evidence type="ECO:0000256" key="1">
    <source>
        <dbReference type="SAM" id="SignalP"/>
    </source>
</evidence>
<comment type="caution">
    <text evidence="4">The sequence shown here is derived from an EMBL/GenBank/DDBJ whole genome shotgun (WGS) entry which is preliminary data.</text>
</comment>
<dbReference type="Gene3D" id="3.20.20.80">
    <property type="entry name" value="Glycosidases"/>
    <property type="match status" value="1"/>
</dbReference>
<dbReference type="SUPFAM" id="SSF52317">
    <property type="entry name" value="Class I glutamine amidotransferase-like"/>
    <property type="match status" value="1"/>
</dbReference>
<dbReference type="InterPro" id="IPR017853">
    <property type="entry name" value="GH"/>
</dbReference>
<dbReference type="Pfam" id="PF17892">
    <property type="entry name" value="Cadherin_5"/>
    <property type="match status" value="1"/>
</dbReference>
<protein>
    <recommendedName>
        <fullName evidence="6">Glycosyl hydrolase-like 10 domain-containing protein</fullName>
    </recommendedName>
</protein>
<dbReference type="InterPro" id="IPR041690">
    <property type="entry name" value="Cadherin_5"/>
</dbReference>